<dbReference type="PANTHER" id="PTHR46026:SF1">
    <property type="entry name" value="RHO-TYPE GUANINE NUCLEOTIDE EXCHANGE FACTOR, ISOFORM F"/>
    <property type="match status" value="1"/>
</dbReference>
<dbReference type="PRINTS" id="PR00452">
    <property type="entry name" value="SH3DOMAIN"/>
</dbReference>
<evidence type="ECO:0000259" key="3">
    <source>
        <dbReference type="PROSITE" id="PS50002"/>
    </source>
</evidence>
<evidence type="ECO:0000256" key="2">
    <source>
        <dbReference type="PROSITE-ProRule" id="PRU00192"/>
    </source>
</evidence>
<dbReference type="InterPro" id="IPR032409">
    <property type="entry name" value="GEF6/7_CC"/>
</dbReference>
<dbReference type="GO" id="GO:0005085">
    <property type="term" value="F:guanyl-nucleotide exchange factor activity"/>
    <property type="evidence" value="ECO:0007669"/>
    <property type="project" value="TreeGrafter"/>
</dbReference>
<reference evidence="4" key="1">
    <citation type="submission" date="2014-07" db="EMBL/GenBank/DDBJ databases">
        <authorList>
            <person name="Martin A.A"/>
            <person name="De Silva N."/>
        </authorList>
    </citation>
    <scope>NUCLEOTIDE SEQUENCE</scope>
</reference>
<dbReference type="PROSITE" id="PS50002">
    <property type="entry name" value="SH3"/>
    <property type="match status" value="1"/>
</dbReference>
<dbReference type="WBParaSite" id="SVE_0198600.1">
    <property type="protein sequence ID" value="SVE_0198600.1"/>
    <property type="gene ID" value="SVE_0198600"/>
</dbReference>
<dbReference type="STRING" id="75913.A0A0K0EZM6"/>
<name>A0A0K0EZM6_STRVS</name>
<keyword evidence="4" id="KW-1185">Reference proteome</keyword>
<dbReference type="PANTHER" id="PTHR46026">
    <property type="entry name" value="RHO-TYPE GUANINE NUCLEOTIDE EXCHANGE FACTOR, ISOFORM F"/>
    <property type="match status" value="1"/>
</dbReference>
<reference evidence="5" key="2">
    <citation type="submission" date="2015-08" db="UniProtKB">
        <authorList>
            <consortium name="WormBaseParasite"/>
        </authorList>
    </citation>
    <scope>IDENTIFICATION</scope>
</reference>
<dbReference type="AlphaFoldDB" id="A0A0K0EZM6"/>
<protein>
    <submittedName>
        <fullName evidence="5">Rho-type guanine nucleotide exchange factor (inferred by orthology to a D. melanogaster protein)</fullName>
    </submittedName>
</protein>
<dbReference type="InterPro" id="IPR036028">
    <property type="entry name" value="SH3-like_dom_sf"/>
</dbReference>
<dbReference type="GO" id="GO:0005737">
    <property type="term" value="C:cytoplasm"/>
    <property type="evidence" value="ECO:0007669"/>
    <property type="project" value="TreeGrafter"/>
</dbReference>
<dbReference type="Gene3D" id="1.20.5.390">
    <property type="entry name" value="L1 transposable element, trimerization domain"/>
    <property type="match status" value="1"/>
</dbReference>
<keyword evidence="1 2" id="KW-0728">SH3 domain</keyword>
<dbReference type="Pfam" id="PF16523">
    <property type="entry name" value="betaPIX_CC"/>
    <property type="match status" value="1"/>
</dbReference>
<dbReference type="Proteomes" id="UP000035680">
    <property type="component" value="Unassembled WGS sequence"/>
</dbReference>
<proteinExistence type="predicted"/>
<organism evidence="4 5">
    <name type="scientific">Strongyloides venezuelensis</name>
    <name type="common">Threadworm</name>
    <dbReference type="NCBI Taxonomy" id="75913"/>
    <lineage>
        <taxon>Eukaryota</taxon>
        <taxon>Metazoa</taxon>
        <taxon>Ecdysozoa</taxon>
        <taxon>Nematoda</taxon>
        <taxon>Chromadorea</taxon>
        <taxon>Rhabditida</taxon>
        <taxon>Tylenchina</taxon>
        <taxon>Panagrolaimomorpha</taxon>
        <taxon>Strongyloidoidea</taxon>
        <taxon>Strongyloididae</taxon>
        <taxon>Strongyloides</taxon>
    </lineage>
</organism>
<feature type="domain" description="SH3" evidence="3">
    <location>
        <begin position="16"/>
        <end position="75"/>
    </location>
</feature>
<dbReference type="InterPro" id="IPR001452">
    <property type="entry name" value="SH3_domain"/>
</dbReference>
<dbReference type="Pfam" id="PF14604">
    <property type="entry name" value="SH3_9"/>
    <property type="match status" value="1"/>
</dbReference>
<evidence type="ECO:0000256" key="1">
    <source>
        <dbReference type="ARBA" id="ARBA00022443"/>
    </source>
</evidence>
<dbReference type="SUPFAM" id="SSF48065">
    <property type="entry name" value="DBL homology domain (DH-domain)"/>
    <property type="match status" value="1"/>
</dbReference>
<dbReference type="Gene3D" id="1.20.900.10">
    <property type="entry name" value="Dbl homology (DH) domain"/>
    <property type="match status" value="1"/>
</dbReference>
<dbReference type="SUPFAM" id="SSF50044">
    <property type="entry name" value="SH3-domain"/>
    <property type="match status" value="1"/>
</dbReference>
<sequence length="681" mass="77320">MDEKINQKPQNGVHPPETFRAVAKFDFEGKNNDELSFPRSAVIKITQMLEGGWWEGTYNGNVGWFPENYVTLIDDDIYETISGTTPTKLSSSSGDSMKFRDQTIEEFMDFMEKMIVENKQIYEELIVKLGEIDELKGNNEVVNFVKTTQKLVYFIEEILFPRLKDTLTLPVIEQRVGGILLNNAKEYKELLKEYCLRHPVIIENLTLINSKKPHLLEEVCGIPLKDIVMGLSSYFRNIEKYANHLLEIDRNSKSNHPDLGDLRRAAAVYRSMANFCLTVRKQKEGQMDFMSGEYISKFGKGGKNVGEIKWLGIVEWKKDIVGWHTKDGRSGEERYYGVFENKILIIELIIETATYKLVDYHVTDNMYVRKNVDGKHSFGIGNEMENDYIIVVTNDDEFEILSDVFSEMKMIKNINIEQCVMSNPTSPVPQIRGDMLTKSNSEKNLDATDGVILRKKNQRSNSSVGMTRTEYALSSESKKTGSDIIGGIKVNHDLGIACLESDDDYCEPPITPISGKNVRDISRLPSTHENKTLDIEYNSNINIPLILPRPLPPNIVLGKYMGIDSMSNNVKMRKKSSSCGTEQGDTELLNLIDEFYNAFKVAGGEDLSNSLSDAIIRMEEQGPQLIVADEEKILIEEVDEKTGEITLKEKTLVDTVYTLRDSVTHLQEDIAEIKKLLQNKA</sequence>
<dbReference type="InterPro" id="IPR035899">
    <property type="entry name" value="DBL_dom_sf"/>
</dbReference>
<evidence type="ECO:0000313" key="5">
    <source>
        <dbReference type="WBParaSite" id="SVE_0198600.1"/>
    </source>
</evidence>
<dbReference type="Gene3D" id="2.30.30.40">
    <property type="entry name" value="SH3 Domains"/>
    <property type="match status" value="1"/>
</dbReference>
<dbReference type="SMART" id="SM00326">
    <property type="entry name" value="SH3"/>
    <property type="match status" value="1"/>
</dbReference>
<evidence type="ECO:0000313" key="4">
    <source>
        <dbReference type="Proteomes" id="UP000035680"/>
    </source>
</evidence>
<accession>A0A0K0EZM6</accession>